<gene>
    <name evidence="1" type="primary">PL10A</name>
    <name evidence="1" type="ORF">CM83_100367</name>
</gene>
<dbReference type="GO" id="GO:0004386">
    <property type="term" value="F:helicase activity"/>
    <property type="evidence" value="ECO:0007669"/>
    <property type="project" value="UniProtKB-KW"/>
</dbReference>
<reference evidence="2" key="3">
    <citation type="submission" date="2014-09" db="EMBL/GenBank/DDBJ databases">
        <authorList>
            <person name="Magalhaes I.L.F."/>
            <person name="Oliveira U."/>
            <person name="Santos F.R."/>
            <person name="Vidigal T.H.D.A."/>
            <person name="Brescovit A.D."/>
            <person name="Santos A.J."/>
        </authorList>
    </citation>
    <scope>NUCLEOTIDE SEQUENCE</scope>
</reference>
<keyword evidence="1" id="KW-0378">Hydrolase</keyword>
<dbReference type="EMBL" id="GBRD01000099">
    <property type="protein sequence ID" value="JAG65722.1"/>
    <property type="molecule type" value="Transcribed_RNA"/>
</dbReference>
<protein>
    <submittedName>
        <fullName evidence="1">DEAD-box ATP-dependent RNA helicase 37</fullName>
    </submittedName>
</protein>
<sequence>KEENLELKNEIKSLRSDFRKSEQNIERLDNWSRRNNLILSGLKHDGISDTGETIRSFISEALGVSPVPIISDVVRLGKNKPNAPLLVKFASGSGISEILRRTGRLK</sequence>
<keyword evidence="1" id="KW-0547">Nucleotide-binding</keyword>
<accession>A0A0A9Z9Q3</accession>
<evidence type="ECO:0000313" key="2">
    <source>
        <dbReference type="EMBL" id="JAG65722.1"/>
    </source>
</evidence>
<proteinExistence type="predicted"/>
<evidence type="ECO:0000313" key="1">
    <source>
        <dbReference type="EMBL" id="JAG41149.1"/>
    </source>
</evidence>
<organism evidence="1">
    <name type="scientific">Lygus hesperus</name>
    <name type="common">Western plant bug</name>
    <dbReference type="NCBI Taxonomy" id="30085"/>
    <lineage>
        <taxon>Eukaryota</taxon>
        <taxon>Metazoa</taxon>
        <taxon>Ecdysozoa</taxon>
        <taxon>Arthropoda</taxon>
        <taxon>Hexapoda</taxon>
        <taxon>Insecta</taxon>
        <taxon>Pterygota</taxon>
        <taxon>Neoptera</taxon>
        <taxon>Paraneoptera</taxon>
        <taxon>Hemiptera</taxon>
        <taxon>Heteroptera</taxon>
        <taxon>Panheteroptera</taxon>
        <taxon>Cimicomorpha</taxon>
        <taxon>Miridae</taxon>
        <taxon>Mirini</taxon>
        <taxon>Lygus</taxon>
    </lineage>
</organism>
<feature type="non-terminal residue" evidence="1">
    <location>
        <position position="1"/>
    </location>
</feature>
<name>A0A0A9Z9Q3_LYGHE</name>
<feature type="non-terminal residue" evidence="1">
    <location>
        <position position="106"/>
    </location>
</feature>
<reference evidence="1" key="1">
    <citation type="journal article" date="2014" name="PLoS ONE">
        <title>Transcriptome-Based Identification of ABC Transporters in the Western Tarnished Plant Bug Lygus hesperus.</title>
        <authorList>
            <person name="Hull J.J."/>
            <person name="Chaney K."/>
            <person name="Geib S.M."/>
            <person name="Fabrick J.A."/>
            <person name="Brent C.S."/>
            <person name="Walsh D."/>
            <person name="Lavine L.C."/>
        </authorList>
    </citation>
    <scope>NUCLEOTIDE SEQUENCE</scope>
</reference>
<reference evidence="1" key="2">
    <citation type="submission" date="2014-07" db="EMBL/GenBank/DDBJ databases">
        <authorList>
            <person name="Hull J."/>
        </authorList>
    </citation>
    <scope>NUCLEOTIDE SEQUENCE</scope>
</reference>
<dbReference type="EMBL" id="GBHO01002455">
    <property type="protein sequence ID" value="JAG41149.1"/>
    <property type="molecule type" value="Transcribed_RNA"/>
</dbReference>
<keyword evidence="1" id="KW-0067">ATP-binding</keyword>
<keyword evidence="1" id="KW-0347">Helicase</keyword>
<dbReference type="AlphaFoldDB" id="A0A0A9Z9Q3"/>